<dbReference type="EMBL" id="MTBD01000001">
    <property type="protein sequence ID" value="PRP72634.1"/>
    <property type="molecule type" value="Genomic_DNA"/>
</dbReference>
<protein>
    <submittedName>
        <fullName evidence="1">Uncharacterized protein</fullName>
    </submittedName>
</protein>
<sequence>MASFFILSRHLLRDVLGRERADSYSLDLSSLYLPSGYFDLPDDFSRREALWQRHWQLRLAKGGVC</sequence>
<dbReference type="OrthoDB" id="8594199at2"/>
<organism evidence="1 2">
    <name type="scientific">Chromobacterium amazonense</name>
    <dbReference type="NCBI Taxonomy" id="1382803"/>
    <lineage>
        <taxon>Bacteria</taxon>
        <taxon>Pseudomonadati</taxon>
        <taxon>Pseudomonadota</taxon>
        <taxon>Betaproteobacteria</taxon>
        <taxon>Neisseriales</taxon>
        <taxon>Chromobacteriaceae</taxon>
        <taxon>Chromobacterium</taxon>
    </lineage>
</organism>
<comment type="caution">
    <text evidence="1">The sequence shown here is derived from an EMBL/GenBank/DDBJ whole genome shotgun (WGS) entry which is preliminary data.</text>
</comment>
<gene>
    <name evidence="1" type="ORF">BUE93_00975</name>
</gene>
<dbReference type="Proteomes" id="UP000239469">
    <property type="component" value="Unassembled WGS sequence"/>
</dbReference>
<name>A0A2S9XA77_9NEIS</name>
<dbReference type="RefSeq" id="WP_106075504.1">
    <property type="nucleotide sequence ID" value="NZ_MTBD01000001.1"/>
</dbReference>
<evidence type="ECO:0000313" key="2">
    <source>
        <dbReference type="Proteomes" id="UP000239469"/>
    </source>
</evidence>
<evidence type="ECO:0000313" key="1">
    <source>
        <dbReference type="EMBL" id="PRP72634.1"/>
    </source>
</evidence>
<dbReference type="AlphaFoldDB" id="A0A2S9XA77"/>
<reference evidence="1 2" key="1">
    <citation type="submission" date="2017-01" db="EMBL/GenBank/DDBJ databases">
        <title>New insights into the genetic diversity of Chromobacterium isolated from tropical freshwater lake.</title>
        <authorList>
            <person name="Santos A.B."/>
            <person name="Nascimento A.M."/>
            <person name="Da Silva P.C."/>
        </authorList>
    </citation>
    <scope>NUCLEOTIDE SEQUENCE [LARGE SCALE GENOMIC DNA]</scope>
    <source>
        <strain evidence="1 2">56AF</strain>
    </source>
</reference>
<accession>A0A2S9XA77</accession>
<proteinExistence type="predicted"/>